<accession>A0A427A8K7</accession>
<feature type="non-terminal residue" evidence="1">
    <location>
        <position position="1"/>
    </location>
</feature>
<dbReference type="Proteomes" id="UP000287651">
    <property type="component" value="Unassembled WGS sequence"/>
</dbReference>
<evidence type="ECO:0000313" key="1">
    <source>
        <dbReference type="EMBL" id="RRT72556.1"/>
    </source>
</evidence>
<organism evidence="1 2">
    <name type="scientific">Ensete ventricosum</name>
    <name type="common">Abyssinian banana</name>
    <name type="synonym">Musa ensete</name>
    <dbReference type="NCBI Taxonomy" id="4639"/>
    <lineage>
        <taxon>Eukaryota</taxon>
        <taxon>Viridiplantae</taxon>
        <taxon>Streptophyta</taxon>
        <taxon>Embryophyta</taxon>
        <taxon>Tracheophyta</taxon>
        <taxon>Spermatophyta</taxon>
        <taxon>Magnoliopsida</taxon>
        <taxon>Liliopsida</taxon>
        <taxon>Zingiberales</taxon>
        <taxon>Musaceae</taxon>
        <taxon>Ensete</taxon>
    </lineage>
</organism>
<evidence type="ECO:0000313" key="2">
    <source>
        <dbReference type="Proteomes" id="UP000287651"/>
    </source>
</evidence>
<dbReference type="EMBL" id="AMZH03003368">
    <property type="protein sequence ID" value="RRT72556.1"/>
    <property type="molecule type" value="Genomic_DNA"/>
</dbReference>
<reference evidence="1 2" key="1">
    <citation type="journal article" date="2014" name="Agronomy (Basel)">
        <title>A Draft Genome Sequence for Ensete ventricosum, the Drought-Tolerant Tree Against Hunger.</title>
        <authorList>
            <person name="Harrison J."/>
            <person name="Moore K.A."/>
            <person name="Paszkiewicz K."/>
            <person name="Jones T."/>
            <person name="Grant M."/>
            <person name="Ambacheew D."/>
            <person name="Muzemil S."/>
            <person name="Studholme D.J."/>
        </authorList>
    </citation>
    <scope>NUCLEOTIDE SEQUENCE [LARGE SCALE GENOMIC DNA]</scope>
</reference>
<name>A0A427A8K7_ENSVE</name>
<protein>
    <submittedName>
        <fullName evidence="1">Uncharacterized protein</fullName>
    </submittedName>
</protein>
<dbReference type="AlphaFoldDB" id="A0A427A8K7"/>
<gene>
    <name evidence="1" type="ORF">B296_00034463</name>
</gene>
<comment type="caution">
    <text evidence="1">The sequence shown here is derived from an EMBL/GenBank/DDBJ whole genome shotgun (WGS) entry which is preliminary data.</text>
</comment>
<proteinExistence type="predicted"/>
<sequence length="105" mass="11517">LPTPKIGSTGDGAAQFFGSSIKESKCQSSCKPAMSLPLETLLDVCMPVYDSQIQALVRWIRQARCISMNTTTALARAVLDDIAEYCCAESTYECTWMGKTPDRGW</sequence>